<keyword evidence="3" id="KW-1185">Reference proteome</keyword>
<comment type="caution">
    <text evidence="2">The sequence shown here is derived from an EMBL/GenBank/DDBJ whole genome shotgun (WGS) entry which is preliminary data.</text>
</comment>
<gene>
    <name evidence="2" type="ORF">MC378_14105</name>
</gene>
<organism evidence="2 3">
    <name type="scientific">Polaribacter marinus</name>
    <dbReference type="NCBI Taxonomy" id="2916838"/>
    <lineage>
        <taxon>Bacteria</taxon>
        <taxon>Pseudomonadati</taxon>
        <taxon>Bacteroidota</taxon>
        <taxon>Flavobacteriia</taxon>
        <taxon>Flavobacteriales</taxon>
        <taxon>Flavobacteriaceae</taxon>
    </lineage>
</organism>
<sequence length="335" mass="38194">MTKHKLIYSVFLAGFFTLHISAQDNSWNTSISIGEASDNIYTKSLPAKYIATYPSDPTKSNSYSINGFVALNFNYGATKKYPTSRVSIFYELHKNTLIKKEQDVYQLGLSFSKICEFGNDKAPIYIQPEISIKFSEDREEQKKGLQYLAYTSFKWSKDSSTEFINYLLPDRVYPTNDRTNIPTDENTTIKEGKELLKKHRKIDWSKKLYPSDYLQIKHTHSIGLEHIGYEKLSMFNVNLNLEIYPFSGLLYSAFGKYQILKFNYSFSHRSKLNTSESNLFVGNLINKGVSLNYAIDDDGKTSFSLGYEHSDGGNPLKGLKDSTFGQLSIGAKINI</sequence>
<evidence type="ECO:0000313" key="2">
    <source>
        <dbReference type="EMBL" id="MCI2230308.1"/>
    </source>
</evidence>
<feature type="chain" id="PRO_5040718516" description="Outer membrane protein beta-barrel domain-containing protein" evidence="1">
    <location>
        <begin position="23"/>
        <end position="335"/>
    </location>
</feature>
<reference evidence="2" key="1">
    <citation type="submission" date="2022-02" db="EMBL/GenBank/DDBJ databases">
        <title>Polaribacter sp. MSW13, isolated from seawater.</title>
        <authorList>
            <person name="Kristyanto S."/>
            <person name="Jung J."/>
            <person name="Jeon C.O."/>
        </authorList>
    </citation>
    <scope>NUCLEOTIDE SEQUENCE</scope>
    <source>
        <strain evidence="2">MSW13</strain>
    </source>
</reference>
<evidence type="ECO:0000256" key="1">
    <source>
        <dbReference type="SAM" id="SignalP"/>
    </source>
</evidence>
<dbReference type="RefSeq" id="WP_242179418.1">
    <property type="nucleotide sequence ID" value="NZ_JAKQYM010000015.1"/>
</dbReference>
<evidence type="ECO:0008006" key="4">
    <source>
        <dbReference type="Google" id="ProtNLM"/>
    </source>
</evidence>
<feature type="signal peptide" evidence="1">
    <location>
        <begin position="1"/>
        <end position="22"/>
    </location>
</feature>
<proteinExistence type="predicted"/>
<keyword evidence="1" id="KW-0732">Signal</keyword>
<dbReference type="AlphaFoldDB" id="A0A9X2AL79"/>
<protein>
    <recommendedName>
        <fullName evidence="4">Outer membrane protein beta-barrel domain-containing protein</fullName>
    </recommendedName>
</protein>
<accession>A0A9X2AL79</accession>
<dbReference type="Proteomes" id="UP001139369">
    <property type="component" value="Unassembled WGS sequence"/>
</dbReference>
<name>A0A9X2AL79_9FLAO</name>
<evidence type="ECO:0000313" key="3">
    <source>
        <dbReference type="Proteomes" id="UP001139369"/>
    </source>
</evidence>
<dbReference type="EMBL" id="JAKQYM010000015">
    <property type="protein sequence ID" value="MCI2230308.1"/>
    <property type="molecule type" value="Genomic_DNA"/>
</dbReference>